<dbReference type="Pfam" id="PF00009">
    <property type="entry name" value="GTP_EFTU"/>
    <property type="match status" value="1"/>
</dbReference>
<dbReference type="PRINTS" id="PR00315">
    <property type="entry name" value="ELONGATNFCT"/>
</dbReference>
<dbReference type="InterPro" id="IPR000795">
    <property type="entry name" value="T_Tr_GTP-bd_dom"/>
</dbReference>
<name>A0A1G1VA34_9BACT</name>
<dbReference type="Pfam" id="PF22042">
    <property type="entry name" value="EF-G_D2"/>
    <property type="match status" value="1"/>
</dbReference>
<dbReference type="PANTHER" id="PTHR43381:SF4">
    <property type="entry name" value="EUKARYOTIC TRANSLATION INITIATION FACTOR 5B"/>
    <property type="match status" value="1"/>
</dbReference>
<dbReference type="InterPro" id="IPR053905">
    <property type="entry name" value="EF-G-like_DII"/>
</dbReference>
<dbReference type="InterPro" id="IPR009000">
    <property type="entry name" value="Transl_B-barrel_sf"/>
</dbReference>
<dbReference type="Proteomes" id="UP000178272">
    <property type="component" value="Unassembled WGS sequence"/>
</dbReference>
<sequence length="490" mass="52845">MEKNSQKTKSTTSLSGVNGTLSVPIVAVLGHVDHGKTSLLDRIRNTNVIAREAGGITQSIGAWQIEIPRTKGARDDFARKITFIDTPGHEAFQAMRARGAKVADLAILVIAADDGIMPQTKQSIEFIRESKTPFLVVITKIDLPTAQIDKVKNQLLELEIVPEDYGGQTVVIPVSAKTGQGIEDLLEMISLMAELNNVSGSPSGNLEAYIIEAERDARRGVVVSTVLKNGTIKIGDFLNAEGVGGKARGLFDQNGIPIKEAGPGDPVEIIGLSALPAVGSLVTHKGSGTEVAKEEKREIPKTEGFPIILKADTAGSLEAILGQLSSEVGILLSGVGEIIESDILVAAPQKAVVVGFNVKAGKDVLKLAEEEKVLVYTYKIIYELASDVDKWQKEKAEELREKILGRAEVIAQFSHGKTRIAGCKLLAGRITKSDKVRLVREEQSLGNVKLESLKKQKSEVGKVDQIGEEFGTYFEPQFDFRTGDVIESYL</sequence>
<dbReference type="InterPro" id="IPR023115">
    <property type="entry name" value="TIF_IF2_dom3"/>
</dbReference>
<dbReference type="CDD" id="cd01887">
    <property type="entry name" value="IF2_eIF5B"/>
    <property type="match status" value="1"/>
</dbReference>
<dbReference type="InterPro" id="IPR015760">
    <property type="entry name" value="TIF_IF2"/>
</dbReference>
<feature type="domain" description="Tr-type G" evidence="6">
    <location>
        <begin position="21"/>
        <end position="203"/>
    </location>
</feature>
<keyword evidence="4" id="KW-0648">Protein biosynthesis</keyword>
<accession>A0A1G1VA34</accession>
<dbReference type="GO" id="GO:0005737">
    <property type="term" value="C:cytoplasm"/>
    <property type="evidence" value="ECO:0007669"/>
    <property type="project" value="TreeGrafter"/>
</dbReference>
<dbReference type="PANTHER" id="PTHR43381">
    <property type="entry name" value="TRANSLATION INITIATION FACTOR IF-2-RELATED"/>
    <property type="match status" value="1"/>
</dbReference>
<proteinExistence type="inferred from homology"/>
<dbReference type="FunFam" id="3.40.50.300:FF:000019">
    <property type="entry name" value="Translation initiation factor IF-2"/>
    <property type="match status" value="1"/>
</dbReference>
<reference evidence="7 8" key="1">
    <citation type="journal article" date="2016" name="Nat. Commun.">
        <title>Thousands of microbial genomes shed light on interconnected biogeochemical processes in an aquifer system.</title>
        <authorList>
            <person name="Anantharaman K."/>
            <person name="Brown C.T."/>
            <person name="Hug L.A."/>
            <person name="Sharon I."/>
            <person name="Castelle C.J."/>
            <person name="Probst A.J."/>
            <person name="Thomas B.C."/>
            <person name="Singh A."/>
            <person name="Wilkins M.J."/>
            <person name="Karaoz U."/>
            <person name="Brodie E.L."/>
            <person name="Williams K.H."/>
            <person name="Hubbard S.S."/>
            <person name="Banfield J.F."/>
        </authorList>
    </citation>
    <scope>NUCLEOTIDE SEQUENCE [LARGE SCALE GENOMIC DNA]</scope>
</reference>
<evidence type="ECO:0000313" key="7">
    <source>
        <dbReference type="EMBL" id="OGY12246.1"/>
    </source>
</evidence>
<dbReference type="SUPFAM" id="SSF52540">
    <property type="entry name" value="P-loop containing nucleoside triphosphate hydrolases"/>
    <property type="match status" value="1"/>
</dbReference>
<dbReference type="InterPro" id="IPR027417">
    <property type="entry name" value="P-loop_NTPase"/>
</dbReference>
<keyword evidence="3" id="KW-0547">Nucleotide-binding</keyword>
<evidence type="ECO:0000313" key="8">
    <source>
        <dbReference type="Proteomes" id="UP000178272"/>
    </source>
</evidence>
<evidence type="ECO:0000256" key="5">
    <source>
        <dbReference type="ARBA" id="ARBA00023134"/>
    </source>
</evidence>
<gene>
    <name evidence="7" type="ORF">A3F61_03720</name>
</gene>
<evidence type="ECO:0000259" key="6">
    <source>
        <dbReference type="PROSITE" id="PS51722"/>
    </source>
</evidence>
<evidence type="ECO:0000256" key="4">
    <source>
        <dbReference type="ARBA" id="ARBA00022917"/>
    </source>
</evidence>
<dbReference type="InterPro" id="IPR036925">
    <property type="entry name" value="TIF_IF2_dom3_sf"/>
</dbReference>
<dbReference type="GO" id="GO:0003924">
    <property type="term" value="F:GTPase activity"/>
    <property type="evidence" value="ECO:0007669"/>
    <property type="project" value="InterPro"/>
</dbReference>
<keyword evidence="5" id="KW-0342">GTP-binding</keyword>
<dbReference type="InterPro" id="IPR005225">
    <property type="entry name" value="Small_GTP-bd"/>
</dbReference>
<evidence type="ECO:0000256" key="1">
    <source>
        <dbReference type="ARBA" id="ARBA00007733"/>
    </source>
</evidence>
<dbReference type="NCBIfam" id="TIGR00231">
    <property type="entry name" value="small_GTP"/>
    <property type="match status" value="1"/>
</dbReference>
<dbReference type="AlphaFoldDB" id="A0A1G1VA34"/>
<dbReference type="Gene3D" id="3.40.50.300">
    <property type="entry name" value="P-loop containing nucleotide triphosphate hydrolases"/>
    <property type="match status" value="1"/>
</dbReference>
<protein>
    <recommendedName>
        <fullName evidence="6">Tr-type G domain-containing protein</fullName>
    </recommendedName>
</protein>
<organism evidence="7 8">
    <name type="scientific">Candidatus Blackburnbacteria bacterium RIFCSPHIGHO2_12_FULL_41_13b</name>
    <dbReference type="NCBI Taxonomy" id="1797517"/>
    <lineage>
        <taxon>Bacteria</taxon>
        <taxon>Candidatus Blackburniibacteriota</taxon>
    </lineage>
</organism>
<evidence type="ECO:0000256" key="2">
    <source>
        <dbReference type="ARBA" id="ARBA00022540"/>
    </source>
</evidence>
<dbReference type="Pfam" id="PF11987">
    <property type="entry name" value="IF-2"/>
    <property type="match status" value="1"/>
</dbReference>
<evidence type="ECO:0000256" key="3">
    <source>
        <dbReference type="ARBA" id="ARBA00022741"/>
    </source>
</evidence>
<dbReference type="SUPFAM" id="SSF50447">
    <property type="entry name" value="Translation proteins"/>
    <property type="match status" value="2"/>
</dbReference>
<dbReference type="EMBL" id="MHCA01000023">
    <property type="protein sequence ID" value="OGY12246.1"/>
    <property type="molecule type" value="Genomic_DNA"/>
</dbReference>
<keyword evidence="2" id="KW-0396">Initiation factor</keyword>
<dbReference type="PROSITE" id="PS51722">
    <property type="entry name" value="G_TR_2"/>
    <property type="match status" value="1"/>
</dbReference>
<dbReference type="FunFam" id="3.40.50.10050:FF:000001">
    <property type="entry name" value="Translation initiation factor IF-2"/>
    <property type="match status" value="1"/>
</dbReference>
<comment type="caution">
    <text evidence="7">The sequence shown here is derived from an EMBL/GenBank/DDBJ whole genome shotgun (WGS) entry which is preliminary data.</text>
</comment>
<comment type="similarity">
    <text evidence="1">Belongs to the TRAFAC class translation factor GTPase superfamily. Classic translation factor GTPase family. IF-2 subfamily.</text>
</comment>
<dbReference type="SUPFAM" id="SSF52156">
    <property type="entry name" value="Initiation factor IF2/eIF5b, domain 3"/>
    <property type="match status" value="1"/>
</dbReference>
<dbReference type="GO" id="GO:0005525">
    <property type="term" value="F:GTP binding"/>
    <property type="evidence" value="ECO:0007669"/>
    <property type="project" value="UniProtKB-KW"/>
</dbReference>
<dbReference type="Gene3D" id="3.40.50.10050">
    <property type="entry name" value="Translation initiation factor IF- 2, domain 3"/>
    <property type="match status" value="1"/>
</dbReference>
<dbReference type="STRING" id="1797517.A3F61_03720"/>
<dbReference type="Gene3D" id="2.40.30.10">
    <property type="entry name" value="Translation factors"/>
    <property type="match status" value="2"/>
</dbReference>
<dbReference type="GO" id="GO:0003743">
    <property type="term" value="F:translation initiation factor activity"/>
    <property type="evidence" value="ECO:0007669"/>
    <property type="project" value="UniProtKB-KW"/>
</dbReference>